<dbReference type="GO" id="GO:0001228">
    <property type="term" value="F:DNA-binding transcription activator activity, RNA polymerase II-specific"/>
    <property type="evidence" value="ECO:0007669"/>
    <property type="project" value="UniProtKB-ARBA"/>
</dbReference>
<evidence type="ECO:0000313" key="7">
    <source>
        <dbReference type="EMBL" id="KIM66024.1"/>
    </source>
</evidence>
<proteinExistence type="predicted"/>
<accession>A0A0C3ECF0</accession>
<gene>
    <name evidence="7" type="ORF">SCLCIDRAFT_1211672</name>
</gene>
<feature type="compositionally biased region" description="Polar residues" evidence="5">
    <location>
        <begin position="282"/>
        <end position="298"/>
    </location>
</feature>
<dbReference type="SMART" id="SM01252">
    <property type="entry name" value="KilA-N"/>
    <property type="match status" value="1"/>
</dbReference>
<name>A0A0C3ECF0_9AGAM</name>
<dbReference type="Proteomes" id="UP000053989">
    <property type="component" value="Unassembled WGS sequence"/>
</dbReference>
<dbReference type="PROSITE" id="PS50297">
    <property type="entry name" value="ANK_REP_REGION"/>
    <property type="match status" value="2"/>
</dbReference>
<keyword evidence="8" id="KW-1185">Reference proteome</keyword>
<dbReference type="PANTHER" id="PTHR43828">
    <property type="entry name" value="ASPARAGINASE"/>
    <property type="match status" value="1"/>
</dbReference>
<dbReference type="FunCoup" id="A0A0C3ECF0">
    <property type="interactions" value="168"/>
</dbReference>
<dbReference type="HOGENOM" id="CLU_009666_1_1_1"/>
<reference evidence="7 8" key="1">
    <citation type="submission" date="2014-04" db="EMBL/GenBank/DDBJ databases">
        <authorList>
            <consortium name="DOE Joint Genome Institute"/>
            <person name="Kuo A."/>
            <person name="Kohler A."/>
            <person name="Nagy L.G."/>
            <person name="Floudas D."/>
            <person name="Copeland A."/>
            <person name="Barry K.W."/>
            <person name="Cichocki N."/>
            <person name="Veneault-Fourrey C."/>
            <person name="LaButti K."/>
            <person name="Lindquist E.A."/>
            <person name="Lipzen A."/>
            <person name="Lundell T."/>
            <person name="Morin E."/>
            <person name="Murat C."/>
            <person name="Sun H."/>
            <person name="Tunlid A."/>
            <person name="Henrissat B."/>
            <person name="Grigoriev I.V."/>
            <person name="Hibbett D.S."/>
            <person name="Martin F."/>
            <person name="Nordberg H.P."/>
            <person name="Cantor M.N."/>
            <person name="Hua S.X."/>
        </authorList>
    </citation>
    <scope>NUCLEOTIDE SEQUENCE [LARGE SCALE GENOMIC DNA]</scope>
    <source>
        <strain evidence="7 8">Foug A</strain>
    </source>
</reference>
<dbReference type="PROSITE" id="PS51299">
    <property type="entry name" value="HTH_APSES"/>
    <property type="match status" value="1"/>
</dbReference>
<feature type="region of interest" description="Disordered" evidence="5">
    <location>
        <begin position="177"/>
        <end position="205"/>
    </location>
</feature>
<dbReference type="Pfam" id="PF04383">
    <property type="entry name" value="KilA-N"/>
    <property type="match status" value="1"/>
</dbReference>
<dbReference type="GO" id="GO:0033309">
    <property type="term" value="C:SBF transcription complex"/>
    <property type="evidence" value="ECO:0007669"/>
    <property type="project" value="TreeGrafter"/>
</dbReference>
<dbReference type="InterPro" id="IPR036770">
    <property type="entry name" value="Ankyrin_rpt-contain_sf"/>
</dbReference>
<feature type="compositionally biased region" description="Low complexity" evidence="5">
    <location>
        <begin position="179"/>
        <end position="190"/>
    </location>
</feature>
<dbReference type="FunFam" id="3.10.260.10:FF:000001">
    <property type="entry name" value="APSES transcription factor (MbpA)"/>
    <property type="match status" value="1"/>
</dbReference>
<reference evidence="8" key="2">
    <citation type="submission" date="2015-01" db="EMBL/GenBank/DDBJ databases">
        <title>Evolutionary Origins and Diversification of the Mycorrhizal Mutualists.</title>
        <authorList>
            <consortium name="DOE Joint Genome Institute"/>
            <consortium name="Mycorrhizal Genomics Consortium"/>
            <person name="Kohler A."/>
            <person name="Kuo A."/>
            <person name="Nagy L.G."/>
            <person name="Floudas D."/>
            <person name="Copeland A."/>
            <person name="Barry K.W."/>
            <person name="Cichocki N."/>
            <person name="Veneault-Fourrey C."/>
            <person name="LaButti K."/>
            <person name="Lindquist E.A."/>
            <person name="Lipzen A."/>
            <person name="Lundell T."/>
            <person name="Morin E."/>
            <person name="Murat C."/>
            <person name="Riley R."/>
            <person name="Ohm R."/>
            <person name="Sun H."/>
            <person name="Tunlid A."/>
            <person name="Henrissat B."/>
            <person name="Grigoriev I.V."/>
            <person name="Hibbett D.S."/>
            <person name="Martin F."/>
        </authorList>
    </citation>
    <scope>NUCLEOTIDE SEQUENCE [LARGE SCALE GENOMIC DNA]</scope>
    <source>
        <strain evidence="8">Foug A</strain>
    </source>
</reference>
<evidence type="ECO:0000256" key="4">
    <source>
        <dbReference type="SAM" id="Coils"/>
    </source>
</evidence>
<feature type="compositionally biased region" description="Polar residues" evidence="5">
    <location>
        <begin position="192"/>
        <end position="205"/>
    </location>
</feature>
<feature type="compositionally biased region" description="Low complexity" evidence="5">
    <location>
        <begin position="130"/>
        <end position="151"/>
    </location>
</feature>
<feature type="coiled-coil region" evidence="4">
    <location>
        <begin position="622"/>
        <end position="656"/>
    </location>
</feature>
<dbReference type="SMART" id="SM00248">
    <property type="entry name" value="ANK"/>
    <property type="match status" value="2"/>
</dbReference>
<evidence type="ECO:0000256" key="5">
    <source>
        <dbReference type="SAM" id="MobiDB-lite"/>
    </source>
</evidence>
<dbReference type="InterPro" id="IPR018004">
    <property type="entry name" value="KilA/APSES_HTH"/>
</dbReference>
<feature type="domain" description="HTH APSES-type" evidence="6">
    <location>
        <begin position="16"/>
        <end position="124"/>
    </location>
</feature>
<dbReference type="InterPro" id="IPR036887">
    <property type="entry name" value="HTH_APSES_sf"/>
</dbReference>
<dbReference type="Gene3D" id="3.10.260.10">
    <property type="entry name" value="Transcription regulator HTH, APSES-type DNA-binding domain"/>
    <property type="match status" value="1"/>
</dbReference>
<dbReference type="SUPFAM" id="SSF54616">
    <property type="entry name" value="DNA-binding domain of Mlu1-box binding protein MBP1"/>
    <property type="match status" value="1"/>
</dbReference>
<dbReference type="PROSITE" id="PS50088">
    <property type="entry name" value="ANK_REPEAT"/>
    <property type="match status" value="2"/>
</dbReference>
<evidence type="ECO:0000256" key="3">
    <source>
        <dbReference type="PROSITE-ProRule" id="PRU00023"/>
    </source>
</evidence>
<dbReference type="GO" id="GO:0030907">
    <property type="term" value="C:MBF transcription complex"/>
    <property type="evidence" value="ECO:0007669"/>
    <property type="project" value="TreeGrafter"/>
</dbReference>
<feature type="repeat" description="ANK" evidence="3">
    <location>
        <begin position="529"/>
        <end position="561"/>
    </location>
</feature>
<evidence type="ECO:0000313" key="8">
    <source>
        <dbReference type="Proteomes" id="UP000053989"/>
    </source>
</evidence>
<evidence type="ECO:0000256" key="2">
    <source>
        <dbReference type="ARBA" id="ARBA00023043"/>
    </source>
</evidence>
<dbReference type="InterPro" id="IPR051642">
    <property type="entry name" value="SWI6-like"/>
</dbReference>
<protein>
    <recommendedName>
        <fullName evidence="6">HTH APSES-type domain-containing protein</fullName>
    </recommendedName>
</protein>
<feature type="compositionally biased region" description="Basic and acidic residues" evidence="5">
    <location>
        <begin position="255"/>
        <end position="269"/>
    </location>
</feature>
<dbReference type="InParanoid" id="A0A0C3ECF0"/>
<dbReference type="SUPFAM" id="SSF48403">
    <property type="entry name" value="Ankyrin repeat"/>
    <property type="match status" value="1"/>
</dbReference>
<dbReference type="AlphaFoldDB" id="A0A0C3ECF0"/>
<evidence type="ECO:0000256" key="1">
    <source>
        <dbReference type="ARBA" id="ARBA00022737"/>
    </source>
</evidence>
<dbReference type="GO" id="GO:0003677">
    <property type="term" value="F:DNA binding"/>
    <property type="evidence" value="ECO:0007669"/>
    <property type="project" value="InterPro"/>
</dbReference>
<organism evidence="7 8">
    <name type="scientific">Scleroderma citrinum Foug A</name>
    <dbReference type="NCBI Taxonomy" id="1036808"/>
    <lineage>
        <taxon>Eukaryota</taxon>
        <taxon>Fungi</taxon>
        <taxon>Dikarya</taxon>
        <taxon>Basidiomycota</taxon>
        <taxon>Agaricomycotina</taxon>
        <taxon>Agaricomycetes</taxon>
        <taxon>Agaricomycetidae</taxon>
        <taxon>Boletales</taxon>
        <taxon>Sclerodermatineae</taxon>
        <taxon>Sclerodermataceae</taxon>
        <taxon>Scleroderma</taxon>
    </lineage>
</organism>
<dbReference type="Pfam" id="PF00023">
    <property type="entry name" value="Ank"/>
    <property type="match status" value="2"/>
</dbReference>
<feature type="region of interest" description="Disordered" evidence="5">
    <location>
        <begin position="231"/>
        <end position="298"/>
    </location>
</feature>
<feature type="region of interest" description="Disordered" evidence="5">
    <location>
        <begin position="124"/>
        <end position="165"/>
    </location>
</feature>
<keyword evidence="2 3" id="KW-0040">ANK repeat</keyword>
<dbReference type="OrthoDB" id="6718656at2759"/>
<dbReference type="Gene3D" id="1.25.40.20">
    <property type="entry name" value="Ankyrin repeat-containing domain"/>
    <property type="match status" value="1"/>
</dbReference>
<evidence type="ECO:0000259" key="6">
    <source>
        <dbReference type="PROSITE" id="PS51299"/>
    </source>
</evidence>
<dbReference type="InterPro" id="IPR002110">
    <property type="entry name" value="Ankyrin_rpt"/>
</dbReference>
<dbReference type="STRING" id="1036808.A0A0C3ECF0"/>
<dbReference type="InterPro" id="IPR003163">
    <property type="entry name" value="Tscrpt_reg_HTH_APSES-type"/>
</dbReference>
<dbReference type="EMBL" id="KN822019">
    <property type="protein sequence ID" value="KIM66024.1"/>
    <property type="molecule type" value="Genomic_DNA"/>
</dbReference>
<sequence length="823" mass="89449">MQGVQRNPGQSPPVKIYNAVYSSVQVYECMVRGIAVMRRRGDSFVNATQILKVAGIEKGRRTKILEKEILPGKHEIVQGGYGKYQGTWIPLERGREIAAQYGVAPLLVPLFDFTPGTTSLGSLPATTNAASPRPLSASSSFSGLGTSQSYSQSSLAPPPIMPGSALRLLNQGRAQGLFTPSTSSVPSRSTAYPHTSYQGNYAQSPGVSSIASLQQSLKRARSDSEVIAAGQTGFHPSPLQRSSQPLLDAPPDIQMADRSRPPSEPHEDDGPPSNKRARRDPTPSSHDAPQLQQPTPNSQSALLPLVRHISNMNVASPKPQSQNSSSRAPSVAASMNGKLMNGVDGEGHVRFSTKPATLQDLSVLRDPRRAQLIAAICRQDDPAPVLELLRELTPDPSSPIHVDTIIDDKGHTALHLAASMARQNTVDLLIASGADIHRGNFAGETPLMRASIDTHNFGQQSFHTIVSSLHQSIRTVDTSRKSVLHHIMYYAGVQGRTICARYYLDQIFMWVAQHQGGDFKSIVDLQDEHGDTALNIAARVGNKSLVRTLLDVGANRLLPNKLGLRPGDFGVDVEELNGGPRAEDILSSLRSGPSAPIQKSQDIIAEMTTMIQGLSTDFSIEIKSKQENLDVTQAHLRAATRELSEQRKQIQLWQSRCAELDQVHQRIRNLEKAISEEDGFDCTGRTDLAGQDGSTTAGPAFQWRGPSSTMAAVAGSTDVPFNVEIDPPIPTADTAASLIRLRRLKMWHIRMEELLEARLKSLQGASAEKEYQCKRIVALCTGIPIDKVEDMLENLVIAMESEAKIVDIVRVSGFMQKVRDGVI</sequence>
<keyword evidence="4" id="KW-0175">Coiled coil</keyword>
<feature type="repeat" description="ANK" evidence="3">
    <location>
        <begin position="409"/>
        <end position="441"/>
    </location>
</feature>
<keyword evidence="1" id="KW-0677">Repeat</keyword>
<dbReference type="PANTHER" id="PTHR43828:SF3">
    <property type="entry name" value="CHROMO DOMAIN-CONTAINING PROTEIN"/>
    <property type="match status" value="1"/>
</dbReference>